<dbReference type="Pfam" id="PF01292">
    <property type="entry name" value="Ni_hydr_CYTB"/>
    <property type="match status" value="1"/>
</dbReference>
<feature type="transmembrane region" description="Helical" evidence="6">
    <location>
        <begin position="39"/>
        <end position="60"/>
    </location>
</feature>
<accession>A0A1Q8YIY0</accession>
<dbReference type="InterPro" id="IPR051542">
    <property type="entry name" value="Hydrogenase_cytochrome"/>
</dbReference>
<keyword evidence="5 6" id="KW-0472">Membrane</keyword>
<keyword evidence="8" id="KW-0560">Oxidoreductase</keyword>
<sequence>MLRKIRVWDAPTRLFHWSLTVAVIALVITANLGGTAMEWHFWLGYAVLALLLFRLVWGVLGGHWSRFSAFVYSPKEVVNYLRGKSIPKDRIGHNPVGALSVYAFLVMLTLQGFSGLFSDDEIFTTGPFAHLVSGEWVSNATWYHKDIGQYILMALIALHVTAIMFYLFKKKQNLIKPMLTGDKLLDFPAPSSSDKTSDRIKALVILAISAGIIVGALQWFG</sequence>
<evidence type="ECO:0000256" key="6">
    <source>
        <dbReference type="SAM" id="Phobius"/>
    </source>
</evidence>
<protein>
    <submittedName>
        <fullName evidence="8">Cytochrome b561 family protein</fullName>
        <ecNumber evidence="8">1.16.1.7</ecNumber>
    </submittedName>
</protein>
<evidence type="ECO:0000256" key="1">
    <source>
        <dbReference type="ARBA" id="ARBA00004651"/>
    </source>
</evidence>
<dbReference type="PANTHER" id="PTHR30485">
    <property type="entry name" value="NI/FE-HYDROGENASE 1 B-TYPE CYTOCHROME SUBUNIT"/>
    <property type="match status" value="1"/>
</dbReference>
<comment type="subcellular location">
    <subcellularLocation>
        <location evidence="1">Cell membrane</location>
        <topology evidence="1">Multi-pass membrane protein</topology>
    </subcellularLocation>
</comment>
<dbReference type="EMBL" id="MSYM01000007">
    <property type="protein sequence ID" value="OLP07879.1"/>
    <property type="molecule type" value="Genomic_DNA"/>
</dbReference>
<evidence type="ECO:0000259" key="7">
    <source>
        <dbReference type="Pfam" id="PF01292"/>
    </source>
</evidence>
<dbReference type="PANTHER" id="PTHR30485:SF2">
    <property type="entry name" value="BLL0597 PROTEIN"/>
    <property type="match status" value="1"/>
</dbReference>
<keyword evidence="3 6" id="KW-0812">Transmembrane</keyword>
<dbReference type="AlphaFoldDB" id="A0A1Q8YIY0"/>
<feature type="transmembrane region" description="Helical" evidence="6">
    <location>
        <begin position="12"/>
        <end position="33"/>
    </location>
</feature>
<dbReference type="GO" id="GO:0020037">
    <property type="term" value="F:heme binding"/>
    <property type="evidence" value="ECO:0007669"/>
    <property type="project" value="TreeGrafter"/>
</dbReference>
<comment type="caution">
    <text evidence="8">The sequence shown here is derived from an EMBL/GenBank/DDBJ whole genome shotgun (WGS) entry which is preliminary data.</text>
</comment>
<dbReference type="Proteomes" id="UP000185911">
    <property type="component" value="Unassembled WGS sequence"/>
</dbReference>
<dbReference type="GO" id="GO:0022904">
    <property type="term" value="P:respiratory electron transport chain"/>
    <property type="evidence" value="ECO:0007669"/>
    <property type="project" value="InterPro"/>
</dbReference>
<evidence type="ECO:0000313" key="8">
    <source>
        <dbReference type="EMBL" id="OLP07879.1"/>
    </source>
</evidence>
<reference evidence="8 9" key="1">
    <citation type="submission" date="2017-01" db="EMBL/GenBank/DDBJ databases">
        <title>Genome sequence of Rhodoferax antarcticus ANT.BR, a psychrophilic purple nonsulfur bacterium from an Antarctic microbial mat.</title>
        <authorList>
            <person name="Baker J."/>
            <person name="Riester C."/>
            <person name="Skinner B."/>
            <person name="Newell A."/>
            <person name="Swingley W."/>
            <person name="Madigan M."/>
            <person name="Jung D."/>
            <person name="Asao M."/>
            <person name="Chen M."/>
            <person name="Loughlin P."/>
            <person name="Pan H."/>
            <person name="Lin S."/>
            <person name="Li N."/>
            <person name="Shaw J."/>
            <person name="Prado M."/>
            <person name="Sherman C."/>
            <person name="Li X."/>
            <person name="Tang J."/>
            <person name="Blankenship R."/>
            <person name="Zhao T."/>
            <person name="Touchman J."/>
            <person name="Sattley M."/>
        </authorList>
    </citation>
    <scope>NUCLEOTIDE SEQUENCE [LARGE SCALE GENOMIC DNA]</scope>
    <source>
        <strain evidence="8 9">ANT.BR</strain>
    </source>
</reference>
<dbReference type="GO" id="GO:0140618">
    <property type="term" value="F:ferric-chelate reductase (NADH) activity"/>
    <property type="evidence" value="ECO:0007669"/>
    <property type="project" value="UniProtKB-EC"/>
</dbReference>
<dbReference type="EC" id="1.16.1.7" evidence="8"/>
<evidence type="ECO:0000256" key="3">
    <source>
        <dbReference type="ARBA" id="ARBA00022692"/>
    </source>
</evidence>
<name>A0A1Q8YIY0_9BURK</name>
<organism evidence="8 9">
    <name type="scientific">Rhodoferax antarcticus ANT.BR</name>
    <dbReference type="NCBI Taxonomy" id="1111071"/>
    <lineage>
        <taxon>Bacteria</taxon>
        <taxon>Pseudomonadati</taxon>
        <taxon>Pseudomonadota</taxon>
        <taxon>Betaproteobacteria</taxon>
        <taxon>Burkholderiales</taxon>
        <taxon>Comamonadaceae</taxon>
        <taxon>Rhodoferax</taxon>
    </lineage>
</organism>
<gene>
    <name evidence="8" type="ORF">BLL52_0976</name>
</gene>
<keyword evidence="2" id="KW-1003">Cell membrane</keyword>
<keyword evidence="4 6" id="KW-1133">Transmembrane helix</keyword>
<dbReference type="GO" id="GO:0009055">
    <property type="term" value="F:electron transfer activity"/>
    <property type="evidence" value="ECO:0007669"/>
    <property type="project" value="InterPro"/>
</dbReference>
<dbReference type="STRING" id="81479.RA876_18750"/>
<evidence type="ECO:0000256" key="5">
    <source>
        <dbReference type="ARBA" id="ARBA00023136"/>
    </source>
</evidence>
<keyword evidence="9" id="KW-1185">Reference proteome</keyword>
<evidence type="ECO:0000256" key="4">
    <source>
        <dbReference type="ARBA" id="ARBA00022989"/>
    </source>
</evidence>
<evidence type="ECO:0000313" key="9">
    <source>
        <dbReference type="Proteomes" id="UP000185911"/>
    </source>
</evidence>
<dbReference type="InterPro" id="IPR016174">
    <property type="entry name" value="Di-haem_cyt_TM"/>
</dbReference>
<dbReference type="SUPFAM" id="SSF81342">
    <property type="entry name" value="Transmembrane di-heme cytochromes"/>
    <property type="match status" value="1"/>
</dbReference>
<feature type="domain" description="Cytochrome b561 bacterial/Ni-hydrogenase" evidence="7">
    <location>
        <begin position="7"/>
        <end position="181"/>
    </location>
</feature>
<feature type="transmembrane region" description="Helical" evidence="6">
    <location>
        <begin position="96"/>
        <end position="117"/>
    </location>
</feature>
<dbReference type="Gene3D" id="1.20.950.20">
    <property type="entry name" value="Transmembrane di-heme cytochromes, Chain C"/>
    <property type="match status" value="1"/>
</dbReference>
<feature type="transmembrane region" description="Helical" evidence="6">
    <location>
        <begin position="147"/>
        <end position="168"/>
    </location>
</feature>
<evidence type="ECO:0000256" key="2">
    <source>
        <dbReference type="ARBA" id="ARBA00022475"/>
    </source>
</evidence>
<dbReference type="GO" id="GO:0005886">
    <property type="term" value="C:plasma membrane"/>
    <property type="evidence" value="ECO:0007669"/>
    <property type="project" value="UniProtKB-SubCell"/>
</dbReference>
<proteinExistence type="predicted"/>
<dbReference type="RefSeq" id="WP_075585604.1">
    <property type="nucleotide sequence ID" value="NZ_MSYM01000007.1"/>
</dbReference>
<feature type="transmembrane region" description="Helical" evidence="6">
    <location>
        <begin position="202"/>
        <end position="220"/>
    </location>
</feature>
<dbReference type="InterPro" id="IPR011577">
    <property type="entry name" value="Cyt_b561_bac/Ni-Hgenase"/>
</dbReference>